<accession>A0A4R6PYR7</accession>
<dbReference type="Proteomes" id="UP000295500">
    <property type="component" value="Unassembled WGS sequence"/>
</dbReference>
<proteinExistence type="predicted"/>
<protein>
    <submittedName>
        <fullName evidence="1">Uncharacterized protein</fullName>
    </submittedName>
</protein>
<evidence type="ECO:0000313" key="2">
    <source>
        <dbReference type="Proteomes" id="UP000295500"/>
    </source>
</evidence>
<dbReference type="RefSeq" id="WP_133528781.1">
    <property type="nucleotide sequence ID" value="NZ_SNXO01000025.1"/>
</dbReference>
<sequence length="89" mass="10263">MTYEEAYNQLNAMQRSSIAIAVCYEEPNPIEGEAAQAFYDALSKRDDQYSMMEQMEFELSQEILAQTDEEYAKFLGVEYVPPEEEEGSK</sequence>
<gene>
    <name evidence="1" type="ORF">EV211_12522</name>
</gene>
<dbReference type="AlphaFoldDB" id="A0A4R6PYR7"/>
<dbReference type="EMBL" id="SNXO01000025">
    <property type="protein sequence ID" value="TDP52868.1"/>
    <property type="molecule type" value="Genomic_DNA"/>
</dbReference>
<comment type="caution">
    <text evidence="1">The sequence shown here is derived from an EMBL/GenBank/DDBJ whole genome shotgun (WGS) entry which is preliminary data.</text>
</comment>
<organism evidence="1 2">
    <name type="scientific">Aminicella lysinilytica</name>
    <dbReference type="NCBI Taxonomy" id="433323"/>
    <lineage>
        <taxon>Bacteria</taxon>
        <taxon>Bacillati</taxon>
        <taxon>Bacillota</taxon>
        <taxon>Clostridia</taxon>
        <taxon>Peptostreptococcales</taxon>
        <taxon>Anaerovoracaceae</taxon>
        <taxon>Aminicella</taxon>
    </lineage>
</organism>
<name>A0A4R6PYR7_9FIRM</name>
<keyword evidence="2" id="KW-1185">Reference proteome</keyword>
<reference evidence="1 2" key="1">
    <citation type="submission" date="2019-03" db="EMBL/GenBank/DDBJ databases">
        <title>Genomic Encyclopedia of Type Strains, Phase IV (KMG-IV): sequencing the most valuable type-strain genomes for metagenomic binning, comparative biology and taxonomic classification.</title>
        <authorList>
            <person name="Goeker M."/>
        </authorList>
    </citation>
    <scope>NUCLEOTIDE SEQUENCE [LARGE SCALE GENOMIC DNA]</scope>
    <source>
        <strain evidence="1 2">DSM 28287</strain>
    </source>
</reference>
<evidence type="ECO:0000313" key="1">
    <source>
        <dbReference type="EMBL" id="TDP52868.1"/>
    </source>
</evidence>